<accession>A0AAN9R7G9</accession>
<organism evidence="2 3">
    <name type="scientific">Canavalia gladiata</name>
    <name type="common">Sword bean</name>
    <name type="synonym">Dolichos gladiatus</name>
    <dbReference type="NCBI Taxonomy" id="3824"/>
    <lineage>
        <taxon>Eukaryota</taxon>
        <taxon>Viridiplantae</taxon>
        <taxon>Streptophyta</taxon>
        <taxon>Embryophyta</taxon>
        <taxon>Tracheophyta</taxon>
        <taxon>Spermatophyta</taxon>
        <taxon>Magnoliopsida</taxon>
        <taxon>eudicotyledons</taxon>
        <taxon>Gunneridae</taxon>
        <taxon>Pentapetalae</taxon>
        <taxon>rosids</taxon>
        <taxon>fabids</taxon>
        <taxon>Fabales</taxon>
        <taxon>Fabaceae</taxon>
        <taxon>Papilionoideae</taxon>
        <taxon>50 kb inversion clade</taxon>
        <taxon>NPAAA clade</taxon>
        <taxon>indigoferoid/millettioid clade</taxon>
        <taxon>Phaseoleae</taxon>
        <taxon>Canavalia</taxon>
    </lineage>
</organism>
<evidence type="ECO:0000256" key="1">
    <source>
        <dbReference type="SAM" id="Phobius"/>
    </source>
</evidence>
<name>A0AAN9R7G9_CANGL</name>
<dbReference type="EMBL" id="JAYMYQ010000001">
    <property type="protein sequence ID" value="KAK7362012.1"/>
    <property type="molecule type" value="Genomic_DNA"/>
</dbReference>
<feature type="transmembrane region" description="Helical" evidence="1">
    <location>
        <begin position="48"/>
        <end position="66"/>
    </location>
</feature>
<protein>
    <submittedName>
        <fullName evidence="2">Uncharacterized protein</fullName>
    </submittedName>
</protein>
<keyword evidence="1" id="KW-0472">Membrane</keyword>
<feature type="transmembrane region" description="Helical" evidence="1">
    <location>
        <begin position="86"/>
        <end position="103"/>
    </location>
</feature>
<keyword evidence="1" id="KW-1133">Transmembrane helix</keyword>
<gene>
    <name evidence="2" type="ORF">VNO77_04109</name>
</gene>
<reference evidence="2 3" key="1">
    <citation type="submission" date="2024-01" db="EMBL/GenBank/DDBJ databases">
        <title>The genomes of 5 underutilized Papilionoideae crops provide insights into root nodulation and disease resistanc.</title>
        <authorList>
            <person name="Jiang F."/>
        </authorList>
    </citation>
    <scope>NUCLEOTIDE SEQUENCE [LARGE SCALE GENOMIC DNA]</scope>
    <source>
        <strain evidence="2">LVBAO_FW01</strain>
        <tissue evidence="2">Leaves</tissue>
    </source>
</reference>
<evidence type="ECO:0000313" key="3">
    <source>
        <dbReference type="Proteomes" id="UP001367508"/>
    </source>
</evidence>
<keyword evidence="3" id="KW-1185">Reference proteome</keyword>
<proteinExistence type="predicted"/>
<keyword evidence="1" id="KW-0812">Transmembrane</keyword>
<dbReference type="AlphaFoldDB" id="A0AAN9R7G9"/>
<dbReference type="Proteomes" id="UP001367508">
    <property type="component" value="Unassembled WGS sequence"/>
</dbReference>
<evidence type="ECO:0000313" key="2">
    <source>
        <dbReference type="EMBL" id="KAK7362012.1"/>
    </source>
</evidence>
<sequence>MFPDSSSTKEEASFLTSIPEDPLRRQVKLDHVCKKIFALSKPYFNKNVAAFALYSAMLLQKTTMWFKAWLLDSLNLHTLQSSLNSFLLNIALALSVISIYNIYS</sequence>
<comment type="caution">
    <text evidence="2">The sequence shown here is derived from an EMBL/GenBank/DDBJ whole genome shotgun (WGS) entry which is preliminary data.</text>
</comment>